<dbReference type="InterPro" id="IPR041378">
    <property type="entry name" value="S-layer_SbsC_C"/>
</dbReference>
<protein>
    <recommendedName>
        <fullName evidence="2">SbsC C-terminal domain-containing protein</fullName>
    </recommendedName>
</protein>
<dbReference type="InterPro" id="IPR008964">
    <property type="entry name" value="Invasin/intimin_cell_adhesion"/>
</dbReference>
<dbReference type="Gene3D" id="1.20.58.780">
    <property type="match status" value="1"/>
</dbReference>
<feature type="signal peptide" evidence="1">
    <location>
        <begin position="1"/>
        <end position="30"/>
    </location>
</feature>
<dbReference type="Gene3D" id="1.20.58.790">
    <property type="match status" value="1"/>
</dbReference>
<keyword evidence="1" id="KW-0732">Signal</keyword>
<sequence>MNKKKLIQLTATTTLLASSYVAVSPIQAEAATSTESLVMQAESNVVLLKRAISVDYEADAVTQPWTEYNKAKKAYETAKAAVNKLTGTQKTTLNARLDNVKLWIDRTAVYIDSITSGKKLLAAQEAMENHLYEGEMEEATLSYHKLSYEIKKQAAYLYKVYGQSTRQAILETYKLPAEEAKAAALYPVSIHIELGRLQAALENNDTEKADVLMANIDDWLYYVEDPVLFDTLTETYTSIYETYYKPNIVEVDSFPYWNEIPSGLGGDEFNILDMFAFYDENGDMAWITPSEYGFKVRDNKGYFNEDGTLTTAYSNGLTEAEIGSVEVEVLDSSNNVVVTHTFQIVDGNKLFSLDAGKLVDDQAVEASNLTVGKNYQFIPTDAQTVKGDYTSEIERNVSLEEFPGVTFRSSKPSIFTVDSTGKVTAVAPGYARLIVSWNDYEFEMMLKVNE</sequence>
<name>A0ABV6KQG0_9BACI</name>
<accession>A0ABV6KQG0</accession>
<dbReference type="SUPFAM" id="SSF49373">
    <property type="entry name" value="Invasin/intimin cell-adhesion fragments"/>
    <property type="match status" value="1"/>
</dbReference>
<evidence type="ECO:0000256" key="1">
    <source>
        <dbReference type="SAM" id="SignalP"/>
    </source>
</evidence>
<comment type="caution">
    <text evidence="3">The sequence shown here is derived from an EMBL/GenBank/DDBJ whole genome shotgun (WGS) entry which is preliminary data.</text>
</comment>
<dbReference type="Proteomes" id="UP001589738">
    <property type="component" value="Unassembled WGS sequence"/>
</dbReference>
<reference evidence="3 4" key="1">
    <citation type="submission" date="2024-09" db="EMBL/GenBank/DDBJ databases">
        <authorList>
            <person name="Sun Q."/>
            <person name="Mori K."/>
        </authorList>
    </citation>
    <scope>NUCLEOTIDE SEQUENCE [LARGE SCALE GENOMIC DNA]</scope>
    <source>
        <strain evidence="3 4">CGMCC 1.9126</strain>
    </source>
</reference>
<proteinExistence type="predicted"/>
<evidence type="ECO:0000259" key="2">
    <source>
        <dbReference type="Pfam" id="PF18058"/>
    </source>
</evidence>
<keyword evidence="4" id="KW-1185">Reference proteome</keyword>
<dbReference type="Gene3D" id="2.60.40.1080">
    <property type="match status" value="1"/>
</dbReference>
<evidence type="ECO:0000313" key="4">
    <source>
        <dbReference type="Proteomes" id="UP001589738"/>
    </source>
</evidence>
<dbReference type="Pfam" id="PF18058">
    <property type="entry name" value="SbsC_C"/>
    <property type="match status" value="1"/>
</dbReference>
<organism evidence="3 4">
    <name type="scientific">Robertmurraya beringensis</name>
    <dbReference type="NCBI Taxonomy" id="641660"/>
    <lineage>
        <taxon>Bacteria</taxon>
        <taxon>Bacillati</taxon>
        <taxon>Bacillota</taxon>
        <taxon>Bacilli</taxon>
        <taxon>Bacillales</taxon>
        <taxon>Bacillaceae</taxon>
        <taxon>Robertmurraya</taxon>
    </lineage>
</organism>
<feature type="chain" id="PRO_5047263133" description="SbsC C-terminal domain-containing protein" evidence="1">
    <location>
        <begin position="31"/>
        <end position="450"/>
    </location>
</feature>
<gene>
    <name evidence="3" type="ORF">ACFFHF_09865</name>
</gene>
<evidence type="ECO:0000313" key="3">
    <source>
        <dbReference type="EMBL" id="MFC0475554.1"/>
    </source>
</evidence>
<dbReference type="EMBL" id="JBHLUU010000028">
    <property type="protein sequence ID" value="MFC0475554.1"/>
    <property type="molecule type" value="Genomic_DNA"/>
</dbReference>
<feature type="domain" description="SbsC C-terminal" evidence="2">
    <location>
        <begin position="49"/>
        <end position="178"/>
    </location>
</feature>
<dbReference type="RefSeq" id="WP_377057971.1">
    <property type="nucleotide sequence ID" value="NZ_JBHLUU010000028.1"/>
</dbReference>